<comment type="caution">
    <text evidence="1">The sequence shown here is derived from an EMBL/GenBank/DDBJ whole genome shotgun (WGS) entry which is preliminary data.</text>
</comment>
<organism evidence="1 2">
    <name type="scientific">Buttiauxella noackiae ATCC 51607</name>
    <dbReference type="NCBI Taxonomy" id="1354255"/>
    <lineage>
        <taxon>Bacteria</taxon>
        <taxon>Pseudomonadati</taxon>
        <taxon>Pseudomonadota</taxon>
        <taxon>Gammaproteobacteria</taxon>
        <taxon>Enterobacterales</taxon>
        <taxon>Enterobacteriaceae</taxon>
        <taxon>Buttiauxella</taxon>
    </lineage>
</organism>
<evidence type="ECO:0000313" key="2">
    <source>
        <dbReference type="Proteomes" id="UP000078286"/>
    </source>
</evidence>
<dbReference type="Proteomes" id="UP000078286">
    <property type="component" value="Unassembled WGS sequence"/>
</dbReference>
<name>A0A1B7HTG1_9ENTR</name>
<dbReference type="PATRIC" id="fig|1354255.3.peg.1834"/>
<dbReference type="InterPro" id="IPR049862">
    <property type="entry name" value="AzuC"/>
</dbReference>
<dbReference type="EMBL" id="LXEO01000017">
    <property type="protein sequence ID" value="OAT18948.1"/>
    <property type="molecule type" value="Genomic_DNA"/>
</dbReference>
<evidence type="ECO:0000313" key="1">
    <source>
        <dbReference type="EMBL" id="OAT18948.1"/>
    </source>
</evidence>
<reference evidence="1 2" key="1">
    <citation type="submission" date="2016-04" db="EMBL/GenBank/DDBJ databases">
        <title>ATOL: Assembling a taxonomically balanced genome-scale reconstruction of the evolutionary history of the Enterobacteriaceae.</title>
        <authorList>
            <person name="Plunkett G.III."/>
            <person name="Neeno-Eckwall E.C."/>
            <person name="Glasner J.D."/>
            <person name="Perna N.T."/>
        </authorList>
    </citation>
    <scope>NUCLEOTIDE SEQUENCE [LARGE SCALE GENOMIC DNA]</scope>
    <source>
        <strain evidence="1 2">ATCC 51607</strain>
    </source>
</reference>
<protein>
    <submittedName>
        <fullName evidence="1">Uncharacterized protein</fullName>
    </submittedName>
</protein>
<sequence>MQAILCDGYVKSTLKMCDANHKTIDLCDGCHIISRITSNTCKTKKLEHTMKMRKILKSMFEQYCKTFKDVPPAGMF</sequence>
<accession>A0A1B7HTG1</accession>
<dbReference type="AlphaFoldDB" id="A0A1B7HTG1"/>
<dbReference type="NCBIfam" id="NF033642">
    <property type="entry name" value="stress_AzuC"/>
    <property type="match status" value="1"/>
</dbReference>
<keyword evidence="2" id="KW-1185">Reference proteome</keyword>
<proteinExistence type="predicted"/>
<gene>
    <name evidence="1" type="ORF">M979_1772</name>
</gene>